<feature type="region of interest" description="Disordered" evidence="1">
    <location>
        <begin position="234"/>
        <end position="304"/>
    </location>
</feature>
<dbReference type="InterPro" id="IPR000679">
    <property type="entry name" value="Znf_GATA"/>
</dbReference>
<dbReference type="PANTHER" id="PTHR39147:SF1">
    <property type="entry name" value="PROTEIN SPT21"/>
    <property type="match status" value="1"/>
</dbReference>
<dbReference type="Gene3D" id="3.30.50.10">
    <property type="entry name" value="Erythroid Transcription Factor GATA-1, subunit A"/>
    <property type="match status" value="1"/>
</dbReference>
<feature type="compositionally biased region" description="Polar residues" evidence="1">
    <location>
        <begin position="234"/>
        <end position="259"/>
    </location>
</feature>
<accession>A0A0J6IJ43</accession>
<dbReference type="GO" id="GO:0000183">
    <property type="term" value="P:rDNA heterochromatin formation"/>
    <property type="evidence" value="ECO:0007669"/>
    <property type="project" value="TreeGrafter"/>
</dbReference>
<dbReference type="CDD" id="cd00202">
    <property type="entry name" value="ZnF_GATA"/>
    <property type="match status" value="1"/>
</dbReference>
<feature type="region of interest" description="Disordered" evidence="1">
    <location>
        <begin position="489"/>
        <end position="578"/>
    </location>
</feature>
<evidence type="ECO:0000259" key="2">
    <source>
        <dbReference type="Pfam" id="PF25823"/>
    </source>
</evidence>
<evidence type="ECO:0000256" key="1">
    <source>
        <dbReference type="SAM" id="MobiDB-lite"/>
    </source>
</evidence>
<dbReference type="GO" id="GO:0008270">
    <property type="term" value="F:zinc ion binding"/>
    <property type="evidence" value="ECO:0007669"/>
    <property type="project" value="InterPro"/>
</dbReference>
<sequence length="1191" mass="129433">MEDQDGISIRPMRLKVLYTFDDESKTNCLARWPHVLQIQTAFLDEDIQVGVIELKTCIQAIVSASPELVAKLGRDYTVYAYDYSEYETPLVGQGMLSWVLASSSPTPNAPAHQSRTMVTGRVCQNAGLFARGAQETLEVKLRLVPVPSILQSEYLSSMQKYRELSTVIPQDFDAQAWTSFVQSNPGLFAGSDANPVAERDAVDRSGIENVHRMLSEGSGPRDLSNLNNFHADSPAQFTNATPSRTSTPGIVRPMSQQQKRNVDETFRPSSRGSVQHPNAPTRRRGSIMSGYGSSDETAEGPVQKRAKLMRADLDKTNMNIERQPGSLRVAASTAASVRIHRPTPLNPTIQAAQASNEDPVRPPTPVPSAVNAPTRRIGRPPQSNLRRQSSTFSQHSHGPPYMSEERRAAEMTSGSPPDEMRYAISSETPFNMPSSPPVMDMTCPQTSSPVLPPLPDQDSGFMSGNFEPLDDENANNEYHNTQQQNNLTDMANSHTSSRPAVPSASGNPAAGHQHRQIMSDGTMSARNPAPVLPPQPRKAAGSRPSSRASVRGSKPLAPAPAPVRQADVGQSRLPLPPVPVSDPVQPLQHPINAQTPSCPMSDMPMVSTPGSTNFPDGKIRSGAGARRVKQVQARLDQCIKQGTVPPYCENCGAIETTTWRRAWSKVIEGSAENANACINDPGMLFWEAVDTETDGTVTSYRQFKKSLANEDRDYIQLLLCNPCGLWLHKFKNMRPENKWNKPPNKDKRKRKSNRRPPAVPAASTRSQMRLLAAKRSGSSPPPTEASSPPEETTPKNGNSVGNNGVSQPHSNNRRANSAEPPKSTNKNDRWQQEDAFEALRRAIQSSPARNMEARKVPFMEPNLTPNPVRRTLFQSSKEDSAMKTLSEALVNSVRRSPRSTPKNSKQGTGAESNSKSPGDGLDHLFEGGEDAFLDIDPPNSPTPRQKNRTPNTRTVNKENVGVPSEQPKEFTSSENQQTLQESPNAAKGQNGDIGTLSLWNSPNSKNFETINGLVLNIFESDDESLTHTDSFQPFVPPKAPASGDWVDWDPDCVSPRDSQIAEGGANEQSGRIPAGLNDDNTSPSIVDGFQNKEAQAPNDASNIQSGEDAEFRSLLLATATGYTAFNDSSAISDTDIFDPALVDPQLLSGMWSKDGSIAASPSGGKNSGVDQFDAEVFSAIIQEVTGKPSST</sequence>
<dbReference type="EMBL" id="DS268113">
    <property type="protein sequence ID" value="KMM71917.1"/>
    <property type="molecule type" value="Genomic_DNA"/>
</dbReference>
<dbReference type="GO" id="GO:0030466">
    <property type="term" value="P:silent mating-type cassette heterochromatin formation"/>
    <property type="evidence" value="ECO:0007669"/>
    <property type="project" value="TreeGrafter"/>
</dbReference>
<reference evidence="4" key="2">
    <citation type="journal article" date="2009" name="Genome Res.">
        <title>Comparative genomic analyses of the human fungal pathogens Coccidioides and their relatives.</title>
        <authorList>
            <person name="Sharpton T.J."/>
            <person name="Stajich J.E."/>
            <person name="Rounsley S.D."/>
            <person name="Gardner M.J."/>
            <person name="Wortman J.R."/>
            <person name="Jordar V.S."/>
            <person name="Maiti R."/>
            <person name="Kodira C.D."/>
            <person name="Neafsey D.E."/>
            <person name="Zeng Q."/>
            <person name="Hung C.-Y."/>
            <person name="McMahan C."/>
            <person name="Muszewska A."/>
            <person name="Grynberg M."/>
            <person name="Mandel M.A."/>
            <person name="Kellner E.M."/>
            <person name="Barker B.M."/>
            <person name="Galgiani J.N."/>
            <person name="Orbach M.J."/>
            <person name="Kirkland T.N."/>
            <person name="Cole G.T."/>
            <person name="Henn M.R."/>
            <person name="Birren B.W."/>
            <person name="Taylor J.W."/>
        </authorList>
    </citation>
    <scope>NUCLEOTIDE SEQUENCE [LARGE SCALE GENOMIC DNA]</scope>
    <source>
        <strain evidence="4">RMSCC 3488</strain>
    </source>
</reference>
<feature type="compositionally biased region" description="Polar residues" evidence="1">
    <location>
        <begin position="898"/>
        <end position="916"/>
    </location>
</feature>
<dbReference type="Proteomes" id="UP000054567">
    <property type="component" value="Unassembled WGS sequence"/>
</dbReference>
<reference evidence="4" key="3">
    <citation type="journal article" date="2010" name="Genome Res.">
        <title>Population genomic sequencing of Coccidioides fungi reveals recent hybridization and transposon control.</title>
        <authorList>
            <person name="Neafsey D.E."/>
            <person name="Barker B.M."/>
            <person name="Sharpton T.J."/>
            <person name="Stajich J.E."/>
            <person name="Park D.J."/>
            <person name="Whiston E."/>
            <person name="Hung C.-Y."/>
            <person name="McMahan C."/>
            <person name="White J."/>
            <person name="Sykes S."/>
            <person name="Heiman D."/>
            <person name="Young S."/>
            <person name="Zeng Q."/>
            <person name="Abouelleil A."/>
            <person name="Aftuck L."/>
            <person name="Bessette D."/>
            <person name="Brown A."/>
            <person name="FitzGerald M."/>
            <person name="Lui A."/>
            <person name="Macdonald J.P."/>
            <person name="Priest M."/>
            <person name="Orbach M.J."/>
            <person name="Galgiani J.N."/>
            <person name="Kirkland T.N."/>
            <person name="Cole G.T."/>
            <person name="Birren B.W."/>
            <person name="Henn M.R."/>
            <person name="Taylor J.W."/>
            <person name="Rounsley S.D."/>
        </authorList>
    </citation>
    <scope>NUCLEOTIDE SEQUENCE [LARGE SCALE GENOMIC DNA]</scope>
    <source>
        <strain evidence="4">RMSCC 3488</strain>
    </source>
</reference>
<feature type="compositionally biased region" description="Low complexity" evidence="1">
    <location>
        <begin position="784"/>
        <end position="806"/>
    </location>
</feature>
<gene>
    <name evidence="3" type="ORF">CPAG_08217</name>
</gene>
<dbReference type="FunFam" id="3.30.50.10:FF:000067">
    <property type="entry name" value="GATA transcription factor (Ams2), putative"/>
    <property type="match status" value="1"/>
</dbReference>
<feature type="region of interest" description="Disordered" evidence="1">
    <location>
        <begin position="845"/>
        <end position="868"/>
    </location>
</feature>
<organism evidence="3 4">
    <name type="scientific">Coccidioides posadasii RMSCC 3488</name>
    <dbReference type="NCBI Taxonomy" id="454284"/>
    <lineage>
        <taxon>Eukaryota</taxon>
        <taxon>Fungi</taxon>
        <taxon>Dikarya</taxon>
        <taxon>Ascomycota</taxon>
        <taxon>Pezizomycotina</taxon>
        <taxon>Eurotiomycetes</taxon>
        <taxon>Eurotiomycetidae</taxon>
        <taxon>Onygenales</taxon>
        <taxon>Onygenaceae</taxon>
        <taxon>Coccidioides</taxon>
    </lineage>
</organism>
<dbReference type="OrthoDB" id="3199820at2759"/>
<feature type="compositionally biased region" description="Basic and acidic residues" evidence="1">
    <location>
        <begin position="734"/>
        <end position="745"/>
    </location>
</feature>
<feature type="compositionally biased region" description="Polar residues" evidence="1">
    <location>
        <begin position="942"/>
        <end position="954"/>
    </location>
</feature>
<proteinExistence type="predicted"/>
<dbReference type="GO" id="GO:0006357">
    <property type="term" value="P:regulation of transcription by RNA polymerase II"/>
    <property type="evidence" value="ECO:0007669"/>
    <property type="project" value="TreeGrafter"/>
</dbReference>
<dbReference type="InterPro" id="IPR042403">
    <property type="entry name" value="Spt21/Ams2"/>
</dbReference>
<dbReference type="Pfam" id="PF25823">
    <property type="entry name" value="Ams2-SPT21_N"/>
    <property type="match status" value="1"/>
</dbReference>
<dbReference type="InterPro" id="IPR013088">
    <property type="entry name" value="Znf_NHR/GATA"/>
</dbReference>
<dbReference type="PANTHER" id="PTHR39147">
    <property type="entry name" value="PROTEIN SPT21"/>
    <property type="match status" value="1"/>
</dbReference>
<evidence type="ECO:0000313" key="4">
    <source>
        <dbReference type="Proteomes" id="UP000054567"/>
    </source>
</evidence>
<feature type="region of interest" description="Disordered" evidence="1">
    <location>
        <begin position="889"/>
        <end position="997"/>
    </location>
</feature>
<name>A0A0J6IJ43_COCPO</name>
<feature type="region of interest" description="Disordered" evidence="1">
    <location>
        <begin position="734"/>
        <end position="829"/>
    </location>
</feature>
<feature type="domain" description="Ams2/SPT21 N-terminal" evidence="2">
    <location>
        <begin position="7"/>
        <end position="146"/>
    </location>
</feature>
<protein>
    <recommendedName>
        <fullName evidence="2">Ams2/SPT21 N-terminal domain-containing protein</fullName>
    </recommendedName>
</protein>
<feature type="compositionally biased region" description="Polar residues" evidence="1">
    <location>
        <begin position="489"/>
        <end position="498"/>
    </location>
</feature>
<dbReference type="SUPFAM" id="SSF57716">
    <property type="entry name" value="Glucocorticoid receptor-like (DNA-binding domain)"/>
    <property type="match status" value="1"/>
</dbReference>
<dbReference type="GO" id="GO:0043565">
    <property type="term" value="F:sequence-specific DNA binding"/>
    <property type="evidence" value="ECO:0007669"/>
    <property type="project" value="InterPro"/>
</dbReference>
<feature type="compositionally biased region" description="Polar residues" evidence="1">
    <location>
        <begin position="267"/>
        <end position="278"/>
    </location>
</feature>
<dbReference type="InterPro" id="IPR057725">
    <property type="entry name" value="Ams2-SPT21_N"/>
</dbReference>
<reference evidence="3 4" key="1">
    <citation type="submission" date="2007-06" db="EMBL/GenBank/DDBJ databases">
        <title>The Genome Sequence of Coccidioides posadasii RMSCC_3488.</title>
        <authorList>
            <consortium name="Coccidioides Genome Resources Consortium"/>
            <consortium name="The Broad Institute Genome Sequencing Platform"/>
            <person name="Henn M.R."/>
            <person name="Sykes S."/>
            <person name="Young S."/>
            <person name="Jaffe D."/>
            <person name="Berlin A."/>
            <person name="Alvarez P."/>
            <person name="Butler J."/>
            <person name="Gnerre S."/>
            <person name="Grabherr M."/>
            <person name="Mauceli E."/>
            <person name="Brockman W."/>
            <person name="Kodira C."/>
            <person name="Alvarado L."/>
            <person name="Zeng Q."/>
            <person name="Crawford M."/>
            <person name="Antoine C."/>
            <person name="Devon K."/>
            <person name="Galgiani J."/>
            <person name="Orsborn K."/>
            <person name="Lewis M.L."/>
            <person name="Nusbaum C."/>
            <person name="Galagan J."/>
            <person name="Birren B."/>
        </authorList>
    </citation>
    <scope>NUCLEOTIDE SEQUENCE [LARGE SCALE GENOMIC DNA]</scope>
    <source>
        <strain evidence="3 4">RMSCC 3488</strain>
    </source>
</reference>
<feature type="compositionally biased region" description="Polar residues" evidence="1">
    <location>
        <begin position="381"/>
        <end position="396"/>
    </location>
</feature>
<dbReference type="VEuPathDB" id="FungiDB:CPAG_08217"/>
<feature type="region of interest" description="Disordered" evidence="1">
    <location>
        <begin position="352"/>
        <end position="477"/>
    </location>
</feature>
<feature type="compositionally biased region" description="Polar residues" evidence="1">
    <location>
        <begin position="969"/>
        <end position="983"/>
    </location>
</feature>
<evidence type="ECO:0000313" key="3">
    <source>
        <dbReference type="EMBL" id="KMM71917.1"/>
    </source>
</evidence>
<feature type="region of interest" description="Disordered" evidence="1">
    <location>
        <begin position="1055"/>
        <end position="1081"/>
    </location>
</feature>
<dbReference type="AlphaFoldDB" id="A0A0J6IJ43"/>